<feature type="transmembrane region" description="Helical" evidence="1">
    <location>
        <begin position="130"/>
        <end position="150"/>
    </location>
</feature>
<accession>A0A433SFC1</accession>
<evidence type="ECO:0000256" key="1">
    <source>
        <dbReference type="SAM" id="Phobius"/>
    </source>
</evidence>
<dbReference type="OrthoDB" id="8443503at2"/>
<keyword evidence="1" id="KW-0472">Membrane</keyword>
<name>A0A433SFC1_9BURK</name>
<dbReference type="AlphaFoldDB" id="A0A433SFC1"/>
<evidence type="ECO:0000313" key="3">
    <source>
        <dbReference type="Proteomes" id="UP000286947"/>
    </source>
</evidence>
<dbReference type="NCBIfam" id="TIGR03747">
    <property type="entry name" value="conj_TIGR03747"/>
    <property type="match status" value="1"/>
</dbReference>
<comment type="caution">
    <text evidence="2">The sequence shown here is derived from an EMBL/GenBank/DDBJ whole genome shotgun (WGS) entry which is preliminary data.</text>
</comment>
<dbReference type="InterPro" id="IPR022266">
    <property type="entry name" value="DtrJ-like"/>
</dbReference>
<evidence type="ECO:0000313" key="2">
    <source>
        <dbReference type="EMBL" id="RUS67420.1"/>
    </source>
</evidence>
<feature type="transmembrane region" description="Helical" evidence="1">
    <location>
        <begin position="156"/>
        <end position="179"/>
    </location>
</feature>
<dbReference type="RefSeq" id="WP_126979436.1">
    <property type="nucleotide sequence ID" value="NZ_PQSP01000002.1"/>
</dbReference>
<organism evidence="2 3">
    <name type="scientific">Saezia sanguinis</name>
    <dbReference type="NCBI Taxonomy" id="1965230"/>
    <lineage>
        <taxon>Bacteria</taxon>
        <taxon>Pseudomonadati</taxon>
        <taxon>Pseudomonadota</taxon>
        <taxon>Betaproteobacteria</taxon>
        <taxon>Burkholderiales</taxon>
        <taxon>Saeziaceae</taxon>
        <taxon>Saezia</taxon>
    </lineage>
</organism>
<dbReference type="Proteomes" id="UP000286947">
    <property type="component" value="Unassembled WGS sequence"/>
</dbReference>
<sequence length="249" mass="28299">MSSNTATTVKHQQAAPKNLFWSIATLPLTLFGVLCGSLLLSILVEIVGMHLFWKDQGWHHAQNMFYFELEMFSENFSQSIMLSDPVAVTRSLLSMMHEWLFIRTGLFDEVRTIVIPTDADSLRKLQFREYIGMAYGYIETYALAAAFTVLTFGVRVMVLFFSLPLAVMVIFVGLVDGLVQRDIRRFTSEHESGFIYHRAKAFLIPLVILPWMVYLALPVSVYPQLILLPGAMLLGTAINITASRFKKYL</sequence>
<gene>
    <name evidence="2" type="ORF">CUZ56_01365</name>
</gene>
<protein>
    <recommendedName>
        <fullName evidence="4">Integrating conjugative element membrane protein</fullName>
    </recommendedName>
</protein>
<reference evidence="2 3" key="1">
    <citation type="submission" date="2018-01" db="EMBL/GenBank/DDBJ databases">
        <title>Saezia sanguinis gen. nov., sp. nov., in the order Burkholderiales isolated from human blood.</title>
        <authorList>
            <person name="Medina-Pascual M.J."/>
            <person name="Valdezate S."/>
            <person name="Monzon S."/>
            <person name="Cuesta I."/>
            <person name="Carrasco G."/>
            <person name="Villalon P."/>
            <person name="Saez-Nieto J.A."/>
        </authorList>
    </citation>
    <scope>NUCLEOTIDE SEQUENCE [LARGE SCALE GENOMIC DNA]</scope>
    <source>
        <strain evidence="2 3">CNM695-12</strain>
    </source>
</reference>
<keyword evidence="1" id="KW-0812">Transmembrane</keyword>
<feature type="transmembrane region" description="Helical" evidence="1">
    <location>
        <begin position="223"/>
        <end position="242"/>
    </location>
</feature>
<feature type="transmembrane region" description="Helical" evidence="1">
    <location>
        <begin position="20"/>
        <end position="44"/>
    </location>
</feature>
<evidence type="ECO:0008006" key="4">
    <source>
        <dbReference type="Google" id="ProtNLM"/>
    </source>
</evidence>
<keyword evidence="1" id="KW-1133">Transmembrane helix</keyword>
<proteinExistence type="predicted"/>
<keyword evidence="3" id="KW-1185">Reference proteome</keyword>
<feature type="transmembrane region" description="Helical" evidence="1">
    <location>
        <begin position="199"/>
        <end position="217"/>
    </location>
</feature>
<dbReference type="EMBL" id="PQSP01000002">
    <property type="protein sequence ID" value="RUS67420.1"/>
    <property type="molecule type" value="Genomic_DNA"/>
</dbReference>
<dbReference type="Pfam" id="PF14348">
    <property type="entry name" value="DtrJ-like"/>
    <property type="match status" value="1"/>
</dbReference>